<name>A0A420UZA5_9ACTN</name>
<feature type="transmembrane region" description="Helical" evidence="2">
    <location>
        <begin position="55"/>
        <end position="75"/>
    </location>
</feature>
<dbReference type="Pfam" id="PF04186">
    <property type="entry name" value="FxsA"/>
    <property type="match status" value="1"/>
</dbReference>
<dbReference type="Proteomes" id="UP000028058">
    <property type="component" value="Unassembled WGS sequence"/>
</dbReference>
<evidence type="ECO:0000313" key="3">
    <source>
        <dbReference type="EMBL" id="RKM93310.1"/>
    </source>
</evidence>
<feature type="transmembrane region" description="Helical" evidence="2">
    <location>
        <begin position="32"/>
        <end position="49"/>
    </location>
</feature>
<organism evidence="3 4">
    <name type="scientific">Streptomyces xinghaiensis</name>
    <dbReference type="NCBI Taxonomy" id="1038928"/>
    <lineage>
        <taxon>Bacteria</taxon>
        <taxon>Bacillati</taxon>
        <taxon>Actinomycetota</taxon>
        <taxon>Actinomycetes</taxon>
        <taxon>Kitasatosporales</taxon>
        <taxon>Streptomycetaceae</taxon>
        <taxon>Streptomyces</taxon>
    </lineage>
</organism>
<dbReference type="NCBIfam" id="NF008527">
    <property type="entry name" value="PRK11463.1-1"/>
    <property type="match status" value="1"/>
</dbReference>
<keyword evidence="2" id="KW-0812">Transmembrane</keyword>
<feature type="region of interest" description="Disordered" evidence="1">
    <location>
        <begin position="1"/>
        <end position="27"/>
    </location>
</feature>
<dbReference type="OrthoDB" id="5192742at2"/>
<dbReference type="RefSeq" id="WP_078649995.1">
    <property type="nucleotide sequence ID" value="NZ_CP134822.1"/>
</dbReference>
<dbReference type="InterPro" id="IPR007313">
    <property type="entry name" value="FxsA"/>
</dbReference>
<feature type="compositionally biased region" description="Basic and acidic residues" evidence="1">
    <location>
        <begin position="183"/>
        <end position="204"/>
    </location>
</feature>
<gene>
    <name evidence="3" type="ORF">SFRA_022750</name>
</gene>
<keyword evidence="2" id="KW-0472">Membrane</keyword>
<comment type="caution">
    <text evidence="3">The sequence shown here is derived from an EMBL/GenBank/DDBJ whole genome shotgun (WGS) entry which is preliminary data.</text>
</comment>
<dbReference type="PANTHER" id="PTHR35335:SF1">
    <property type="entry name" value="UPF0716 PROTEIN FXSA"/>
    <property type="match status" value="1"/>
</dbReference>
<evidence type="ECO:0000313" key="4">
    <source>
        <dbReference type="Proteomes" id="UP000028058"/>
    </source>
</evidence>
<dbReference type="AlphaFoldDB" id="A0A420UZA5"/>
<keyword evidence="2" id="KW-1133">Transmembrane helix</keyword>
<dbReference type="EMBL" id="JNAD02000011">
    <property type="protein sequence ID" value="RKM93310.1"/>
    <property type="molecule type" value="Genomic_DNA"/>
</dbReference>
<protein>
    <submittedName>
        <fullName evidence="3">FxsA family protein</fullName>
    </submittedName>
</protein>
<proteinExistence type="predicted"/>
<evidence type="ECO:0000256" key="1">
    <source>
        <dbReference type="SAM" id="MobiDB-lite"/>
    </source>
</evidence>
<evidence type="ECO:0000256" key="2">
    <source>
        <dbReference type="SAM" id="Phobius"/>
    </source>
</evidence>
<dbReference type="NCBIfam" id="NF008528">
    <property type="entry name" value="PRK11463.1-2"/>
    <property type="match status" value="1"/>
</dbReference>
<sequence>MTTGVPHRQEPPPGRGPGSTAARTGRSRRRSLVPLTVAAWVVLEIWLLTLVADAFGGLTVLLLLLAGLVLGAYVVKRAGRRAWQGLTENLQRGSAPGAPPAEGSRASGNTLPMLGGLLLMTPGLVSDAAGLLCLFPPTRALLRRSAERSLSRRMSAAGRGGIGEAFQQARIHRPDGKVVQGEVIHRDGEDGHGEDGDGDGKSGRGGEPPLPR</sequence>
<feature type="region of interest" description="Disordered" evidence="1">
    <location>
        <begin position="173"/>
        <end position="212"/>
    </location>
</feature>
<keyword evidence="4" id="KW-1185">Reference proteome</keyword>
<dbReference type="PANTHER" id="PTHR35335">
    <property type="entry name" value="UPF0716 PROTEIN FXSA"/>
    <property type="match status" value="1"/>
</dbReference>
<reference evidence="3 4" key="1">
    <citation type="journal article" date="2014" name="Genome Announc.">
        <title>Draft Genome Sequence of Streptomyces fradiae ATCC 19609, a Strain Highly Sensitive to Antibiotics.</title>
        <authorList>
            <person name="Bekker O.B."/>
            <person name="Klimina K.M."/>
            <person name="Vatlin A.A."/>
            <person name="Zakharevich N.V."/>
            <person name="Kasianov A.S."/>
            <person name="Danilenko V.N."/>
        </authorList>
    </citation>
    <scope>NUCLEOTIDE SEQUENCE [LARGE SCALE GENOMIC DNA]</scope>
    <source>
        <strain evidence="3 4">ATCC 19609</strain>
    </source>
</reference>
<accession>A0A420UZA5</accession>
<dbReference type="GO" id="GO:0016020">
    <property type="term" value="C:membrane"/>
    <property type="evidence" value="ECO:0007669"/>
    <property type="project" value="InterPro"/>
</dbReference>